<sequence>IKISSKILSKLLLIPTKNFVNITASSVFRKATHRLFICTKKHLFFLNNKYFKMAPSLRKKPIELKGIELLRNPFYNKGLSFTMEERKEYGLEGLLPAKYETIDEQVSRLWTAINKIDSNIGKYTFLENIRSSSFILFHSLLDKYFKDLTPLVYTPTVGEGCIEFSRNPTIRNWLGSGLYLNKSHKGRIYEILKDFKSDDIEIIVLTDGGRILGLGDLGLNGMGIPMGKLSLYITLGGIDPSKVLPISLDIGTNTNDILSDKYYLGICEKRIDNDEYFPLMDEITKAIFKRWPNTVLQWEDLTTSRAIDILDIYQDKFRCFNDDIQGTASIVLAGLVSSLKIAGKNFEDQRILICGAGSASIGIVNLIIKSMEIKGIPYQSALEKFWLVDSKGLITNSRDLNSLDKFKVPFIRKNIDRSITDLVEIVELVKPTILLGVSGQGGIFNEQVIKTMALNVERPIVFALSNPTNKAECNASDAYKWTNGKVIFASGSPMNPIKAIDGTEFIPSQCNNMYVFPGIGLAAQIGQLSHIPDICFIEAAYSVSNFIHIDSNSNILFPPLTASVGREISASIAADIILRAKEMNIINKSVCPDLPLDNRENILNYIKDRMWLPY</sequence>
<dbReference type="EMBL" id="AAEE01000007">
    <property type="protein sequence ID" value="EAK88257.1"/>
    <property type="molecule type" value="Genomic_DNA"/>
</dbReference>
<comment type="cofactor">
    <cofactor evidence="7">
        <name>Mg(2+)</name>
        <dbReference type="ChEBI" id="CHEBI:18420"/>
    </cofactor>
    <cofactor evidence="7">
        <name>Mn(2+)</name>
        <dbReference type="ChEBI" id="CHEBI:29035"/>
    </cofactor>
    <text evidence="7">Divalent metal cations. Prefers magnesium or manganese.</text>
</comment>
<feature type="active site" description="Proton donor" evidence="5">
    <location>
        <position position="153"/>
    </location>
</feature>
<feature type="binding site" evidence="6">
    <location>
        <position position="466"/>
    </location>
    <ligand>
        <name>(S)-malate</name>
        <dbReference type="ChEBI" id="CHEBI:15589"/>
    </ligand>
</feature>
<gene>
    <name evidence="11" type="ORF">cgd5_750</name>
</gene>
<dbReference type="Gene3D" id="3.40.50.10380">
    <property type="entry name" value="Malic enzyme, N-terminal domain"/>
    <property type="match status" value="1"/>
</dbReference>
<dbReference type="GO" id="GO:0051287">
    <property type="term" value="F:NAD binding"/>
    <property type="evidence" value="ECO:0007669"/>
    <property type="project" value="InterPro"/>
</dbReference>
<dbReference type="InterPro" id="IPR001891">
    <property type="entry name" value="Malic_OxRdtase"/>
</dbReference>
<dbReference type="PANTHER" id="PTHR23406">
    <property type="entry name" value="MALIC ENZYME-RELATED"/>
    <property type="match status" value="1"/>
</dbReference>
<dbReference type="SUPFAM" id="SSF53223">
    <property type="entry name" value="Aminoacid dehydrogenase-like, N-terminal domain"/>
    <property type="match status" value="1"/>
</dbReference>
<evidence type="ECO:0000313" key="11">
    <source>
        <dbReference type="EMBL" id="EAK88257.1"/>
    </source>
</evidence>
<keyword evidence="4 8" id="KW-0560">Oxidoreductase</keyword>
<dbReference type="GO" id="GO:0006108">
    <property type="term" value="P:malate metabolic process"/>
    <property type="evidence" value="ECO:0007669"/>
    <property type="project" value="TreeGrafter"/>
</dbReference>
<name>Q5CS07_CRYPI</name>
<dbReference type="RefSeq" id="XP_626029.1">
    <property type="nucleotide sequence ID" value="XM_626029.1"/>
</dbReference>
<dbReference type="InParanoid" id="Q5CS07"/>
<dbReference type="KEGG" id="cpv:cgd5_750"/>
<feature type="non-terminal residue" evidence="11">
    <location>
        <position position="1"/>
    </location>
</feature>
<comment type="caution">
    <text evidence="11">The sequence shown here is derived from an EMBL/GenBank/DDBJ whole genome shotgun (WGS) entry which is preliminary data.</text>
</comment>
<dbReference type="InterPro" id="IPR012301">
    <property type="entry name" value="Malic_N_dom"/>
</dbReference>
<dbReference type="PRINTS" id="PR00072">
    <property type="entry name" value="MALOXRDTASE"/>
</dbReference>
<dbReference type="Proteomes" id="UP000006726">
    <property type="component" value="Chromosome 5"/>
</dbReference>
<dbReference type="SMART" id="SM01274">
    <property type="entry name" value="malic"/>
    <property type="match status" value="1"/>
</dbReference>
<dbReference type="InterPro" id="IPR012302">
    <property type="entry name" value="Malic_NAD-bd"/>
</dbReference>
<feature type="binding site" evidence="6">
    <location>
        <position position="511"/>
    </location>
    <ligand>
        <name>(S)-malate</name>
        <dbReference type="ChEBI" id="CHEBI:15589"/>
    </ligand>
</feature>
<dbReference type="CDD" id="cd05312">
    <property type="entry name" value="NAD_bind_1_malic_enz"/>
    <property type="match status" value="1"/>
</dbReference>
<dbReference type="PIRSF" id="PIRSF000106">
    <property type="entry name" value="ME"/>
    <property type="match status" value="1"/>
</dbReference>
<dbReference type="GO" id="GO:0005739">
    <property type="term" value="C:mitochondrion"/>
    <property type="evidence" value="ECO:0007669"/>
    <property type="project" value="TreeGrafter"/>
</dbReference>
<dbReference type="GO" id="GO:0046872">
    <property type="term" value="F:metal ion binding"/>
    <property type="evidence" value="ECO:0007669"/>
    <property type="project" value="UniProtKB-KW"/>
</dbReference>
<dbReference type="Pfam" id="PF03949">
    <property type="entry name" value="Malic_M"/>
    <property type="match status" value="1"/>
</dbReference>
<feature type="domain" description="Malic enzyme N-terminal" evidence="10">
    <location>
        <begin position="130"/>
        <end position="314"/>
    </location>
</feature>
<evidence type="ECO:0000256" key="1">
    <source>
        <dbReference type="ARBA" id="ARBA00001936"/>
    </source>
</evidence>
<dbReference type="AlphaFoldDB" id="Q5CS07"/>
<evidence type="ECO:0000256" key="6">
    <source>
        <dbReference type="PIRSR" id="PIRSR000106-2"/>
    </source>
</evidence>
<dbReference type="Pfam" id="PF00390">
    <property type="entry name" value="malic"/>
    <property type="match status" value="1"/>
</dbReference>
<dbReference type="PANTHER" id="PTHR23406:SF32">
    <property type="entry name" value="NADP-DEPENDENT MALIC ENZYME"/>
    <property type="match status" value="1"/>
</dbReference>
<dbReference type="OMA" id="YPNMVVQ"/>
<dbReference type="Gene3D" id="3.40.50.720">
    <property type="entry name" value="NAD(P)-binding Rossmann-like Domain"/>
    <property type="match status" value="1"/>
</dbReference>
<evidence type="ECO:0000256" key="5">
    <source>
        <dbReference type="PIRSR" id="PIRSR000106-1"/>
    </source>
</evidence>
<feature type="binding site" evidence="6">
    <location>
        <position position="210"/>
    </location>
    <ligand>
        <name>(S)-malate</name>
        <dbReference type="ChEBI" id="CHEBI:15589"/>
    </ligand>
</feature>
<feature type="binding site" evidence="7">
    <location>
        <position position="323"/>
    </location>
    <ligand>
        <name>a divalent metal cation</name>
        <dbReference type="ChEBI" id="CHEBI:60240"/>
    </ligand>
</feature>
<dbReference type="NCBIfam" id="NF010052">
    <property type="entry name" value="PRK13529.1"/>
    <property type="match status" value="1"/>
</dbReference>
<dbReference type="GeneID" id="3373304"/>
<evidence type="ECO:0000313" key="12">
    <source>
        <dbReference type="Proteomes" id="UP000006726"/>
    </source>
</evidence>
<keyword evidence="12" id="KW-1185">Reference proteome</keyword>
<evidence type="ECO:0000259" key="10">
    <source>
        <dbReference type="SMART" id="SM01274"/>
    </source>
</evidence>
<dbReference type="GO" id="GO:0004471">
    <property type="term" value="F:malate dehydrogenase (decarboxylating) (NAD+) activity"/>
    <property type="evidence" value="ECO:0007669"/>
    <property type="project" value="TreeGrafter"/>
</dbReference>
<dbReference type="InterPro" id="IPR037062">
    <property type="entry name" value="Malic_N_dom_sf"/>
</dbReference>
<dbReference type="InterPro" id="IPR046346">
    <property type="entry name" value="Aminoacid_DH-like_N_sf"/>
</dbReference>
<feature type="binding site" evidence="7">
    <location>
        <position position="299"/>
    </location>
    <ligand>
        <name>a divalent metal cation</name>
        <dbReference type="ChEBI" id="CHEBI:60240"/>
    </ligand>
</feature>
<dbReference type="PROSITE" id="PS00331">
    <property type="entry name" value="MALIC_ENZYMES"/>
    <property type="match status" value="1"/>
</dbReference>
<comment type="similarity">
    <text evidence="2 8">Belongs to the malic enzymes family.</text>
</comment>
<proteinExistence type="inferred from homology"/>
<dbReference type="STRING" id="353152.Q5CS07"/>
<evidence type="ECO:0000256" key="3">
    <source>
        <dbReference type="ARBA" id="ARBA00022723"/>
    </source>
</evidence>
<evidence type="ECO:0000256" key="4">
    <source>
        <dbReference type="ARBA" id="ARBA00023002"/>
    </source>
</evidence>
<evidence type="ECO:0000256" key="8">
    <source>
        <dbReference type="RuleBase" id="RU003426"/>
    </source>
</evidence>
<dbReference type="InterPro" id="IPR036291">
    <property type="entry name" value="NAD(P)-bd_dom_sf"/>
</dbReference>
<dbReference type="SMART" id="SM00919">
    <property type="entry name" value="Malic_M"/>
    <property type="match status" value="1"/>
</dbReference>
<evidence type="ECO:0000256" key="7">
    <source>
        <dbReference type="PIRSR" id="PIRSR000106-3"/>
    </source>
</evidence>
<feature type="binding site" evidence="7">
    <location>
        <position position="300"/>
    </location>
    <ligand>
        <name>a divalent metal cation</name>
        <dbReference type="ChEBI" id="CHEBI:60240"/>
    </ligand>
</feature>
<dbReference type="InterPro" id="IPR015884">
    <property type="entry name" value="Malic_enzyme_CS"/>
</dbReference>
<feature type="active site" description="Proton acceptor" evidence="5">
    <location>
        <position position="228"/>
    </location>
</feature>
<accession>Q5CS07</accession>
<dbReference type="OrthoDB" id="5365701at2759"/>
<organism evidence="11 12">
    <name type="scientific">Cryptosporidium parvum (strain Iowa II)</name>
    <dbReference type="NCBI Taxonomy" id="353152"/>
    <lineage>
        <taxon>Eukaryota</taxon>
        <taxon>Sar</taxon>
        <taxon>Alveolata</taxon>
        <taxon>Apicomplexa</taxon>
        <taxon>Conoidasida</taxon>
        <taxon>Coccidia</taxon>
        <taxon>Eucoccidiorida</taxon>
        <taxon>Eimeriorina</taxon>
        <taxon>Cryptosporidiidae</taxon>
        <taxon>Cryptosporidium</taxon>
    </lineage>
</organism>
<reference evidence="11 12" key="1">
    <citation type="journal article" date="2004" name="Science">
        <title>Complete genome sequence of the apicomplexan, Cryptosporidium parvum.</title>
        <authorList>
            <person name="Abrahamsen M.S."/>
            <person name="Templeton T.J."/>
            <person name="Enomoto S."/>
            <person name="Abrahante J.E."/>
            <person name="Zhu G."/>
            <person name="Lancto C.A."/>
            <person name="Deng M."/>
            <person name="Liu C."/>
            <person name="Widmer G."/>
            <person name="Tzipori S."/>
            <person name="Buck G.A."/>
            <person name="Xu P."/>
            <person name="Bankier A.T."/>
            <person name="Dear P.H."/>
            <person name="Konfortov B.A."/>
            <person name="Spriggs H.F."/>
            <person name="Iyer L."/>
            <person name="Anantharaman V."/>
            <person name="Aravind L."/>
            <person name="Kapur V."/>
        </authorList>
    </citation>
    <scope>NUCLEOTIDE SEQUENCE [LARGE SCALE GENOMIC DNA]</scope>
    <source>
        <strain evidence="12">Iowa II</strain>
    </source>
</reference>
<protein>
    <recommendedName>
        <fullName evidence="8">Malic enzyme</fullName>
    </recommendedName>
</protein>
<feature type="domain" description="Malic enzyme NAD-binding" evidence="9">
    <location>
        <begin position="324"/>
        <end position="581"/>
    </location>
</feature>
<comment type="cofactor">
    <cofactor evidence="1">
        <name>Mn(2+)</name>
        <dbReference type="ChEBI" id="CHEBI:29035"/>
    </cofactor>
</comment>
<keyword evidence="3 7" id="KW-0479">Metal-binding</keyword>
<evidence type="ECO:0000259" key="9">
    <source>
        <dbReference type="SMART" id="SM00919"/>
    </source>
</evidence>
<evidence type="ECO:0000256" key="2">
    <source>
        <dbReference type="ARBA" id="ARBA00008785"/>
    </source>
</evidence>
<dbReference type="SUPFAM" id="SSF51735">
    <property type="entry name" value="NAD(P)-binding Rossmann-fold domains"/>
    <property type="match status" value="1"/>
</dbReference>